<organism evidence="1 2">
    <name type="scientific">Streptosporangium lutulentum</name>
    <dbReference type="NCBI Taxonomy" id="1461250"/>
    <lineage>
        <taxon>Bacteria</taxon>
        <taxon>Bacillati</taxon>
        <taxon>Actinomycetota</taxon>
        <taxon>Actinomycetes</taxon>
        <taxon>Streptosporangiales</taxon>
        <taxon>Streptosporangiaceae</taxon>
        <taxon>Streptosporangium</taxon>
    </lineage>
</organism>
<name>A0ABT9Q961_9ACTN</name>
<protein>
    <submittedName>
        <fullName evidence="1">Uncharacterized protein</fullName>
    </submittedName>
</protein>
<dbReference type="Proteomes" id="UP001225356">
    <property type="component" value="Unassembled WGS sequence"/>
</dbReference>
<dbReference type="RefSeq" id="WP_307557401.1">
    <property type="nucleotide sequence ID" value="NZ_JAUSQU010000001.1"/>
</dbReference>
<gene>
    <name evidence="1" type="ORF">J2853_002498</name>
</gene>
<dbReference type="EMBL" id="JAUSQU010000001">
    <property type="protein sequence ID" value="MDP9843287.1"/>
    <property type="molecule type" value="Genomic_DNA"/>
</dbReference>
<reference evidence="1 2" key="1">
    <citation type="submission" date="2023-07" db="EMBL/GenBank/DDBJ databases">
        <title>Sequencing the genomes of 1000 actinobacteria strains.</title>
        <authorList>
            <person name="Klenk H.-P."/>
        </authorList>
    </citation>
    <scope>NUCLEOTIDE SEQUENCE [LARGE SCALE GENOMIC DNA]</scope>
    <source>
        <strain evidence="1 2">DSM 46740</strain>
    </source>
</reference>
<comment type="caution">
    <text evidence="1">The sequence shown here is derived from an EMBL/GenBank/DDBJ whole genome shotgun (WGS) entry which is preliminary data.</text>
</comment>
<evidence type="ECO:0000313" key="1">
    <source>
        <dbReference type="EMBL" id="MDP9843287.1"/>
    </source>
</evidence>
<keyword evidence="2" id="KW-1185">Reference proteome</keyword>
<evidence type="ECO:0000313" key="2">
    <source>
        <dbReference type="Proteomes" id="UP001225356"/>
    </source>
</evidence>
<sequence>MNDKPMYGFNYDGAGLETTRRALLEGGLDPSGYLLTYLETGVRVEHDNPETVRAAHAALSLLSRLGRCSMLTLPTGWAPETETAIFRYEAAMRVIADEFEAAQRAIANQARRIVEQDRSERAPDRKMWKAALRIPVGREAEIWRLLEERGVEVYRVWEVQWTPRSAESEAGA</sequence>
<proteinExistence type="predicted"/>
<accession>A0ABT9Q961</accession>